<dbReference type="KEGG" id="plig:NAG76_16970"/>
<sequence>MSNILANMKQLFINPVLDKEYRLRMRSAKSMWTILSYLLAIGLFATATFFIVGIESNGAGIYTNEFNDILFIVMSFAQLGLIAFMAPGLTAGVISGEREKQTLNLLLTTQQSSSSIIISKLISSLSFMFLIVFSTLPIYGIVFLYGGVSPSQLLAVFGFFLFNMLIFGGFGILFSTLFKRTMLAVIVTYGVVLFMFAGTAVIFLICFTALQDYIYSGTPTPASVEWIIHILAFNPACALLSIFEPEMFKEIINATSTTQKGFFDYVPMWLEYMLIYTVILVVCLWQAIRKLRPTRRSSKSGL</sequence>
<keyword evidence="1" id="KW-0472">Membrane</keyword>
<dbReference type="AlphaFoldDB" id="A0A9J6ZBE5"/>
<feature type="transmembrane region" description="Helical" evidence="1">
    <location>
        <begin position="125"/>
        <end position="147"/>
    </location>
</feature>
<dbReference type="GO" id="GO:0140359">
    <property type="term" value="F:ABC-type transporter activity"/>
    <property type="evidence" value="ECO:0007669"/>
    <property type="project" value="InterPro"/>
</dbReference>
<feature type="transmembrane region" description="Helical" evidence="1">
    <location>
        <begin position="153"/>
        <end position="174"/>
    </location>
</feature>
<organism evidence="2 3">
    <name type="scientific">Candidatus Pristimantibacillus lignocellulolyticus</name>
    <dbReference type="NCBI Taxonomy" id="2994561"/>
    <lineage>
        <taxon>Bacteria</taxon>
        <taxon>Bacillati</taxon>
        <taxon>Bacillota</taxon>
        <taxon>Bacilli</taxon>
        <taxon>Bacillales</taxon>
        <taxon>Paenibacillaceae</taxon>
        <taxon>Candidatus Pristimantibacillus</taxon>
    </lineage>
</organism>
<keyword evidence="1" id="KW-1133">Transmembrane helix</keyword>
<feature type="transmembrane region" description="Helical" evidence="1">
    <location>
        <begin position="69"/>
        <end position="94"/>
    </location>
</feature>
<accession>A0A9J6ZBE5</accession>
<name>A0A9J6ZBE5_9BACL</name>
<dbReference type="PANTHER" id="PTHR43471:SF12">
    <property type="entry name" value="HYPOTHETICAL MEMBRANE PROTEIN, CONSERVED"/>
    <property type="match status" value="1"/>
</dbReference>
<keyword evidence="1" id="KW-0812">Transmembrane</keyword>
<dbReference type="EMBL" id="CP097899">
    <property type="protein sequence ID" value="URN93510.1"/>
    <property type="molecule type" value="Genomic_DNA"/>
</dbReference>
<feature type="transmembrane region" description="Helical" evidence="1">
    <location>
        <begin position="32"/>
        <end position="54"/>
    </location>
</feature>
<dbReference type="GO" id="GO:0005886">
    <property type="term" value="C:plasma membrane"/>
    <property type="evidence" value="ECO:0007669"/>
    <property type="project" value="UniProtKB-SubCell"/>
</dbReference>
<gene>
    <name evidence="2" type="ORF">NAG76_16970</name>
</gene>
<proteinExistence type="predicted"/>
<dbReference type="Proteomes" id="UP001056756">
    <property type="component" value="Chromosome"/>
</dbReference>
<feature type="transmembrane region" description="Helical" evidence="1">
    <location>
        <begin position="186"/>
        <end position="210"/>
    </location>
</feature>
<evidence type="ECO:0000313" key="3">
    <source>
        <dbReference type="Proteomes" id="UP001056756"/>
    </source>
</evidence>
<protein>
    <submittedName>
        <fullName evidence="2">ABC transporter permease subunit</fullName>
    </submittedName>
</protein>
<feature type="transmembrane region" description="Helical" evidence="1">
    <location>
        <begin position="269"/>
        <end position="288"/>
    </location>
</feature>
<reference evidence="2" key="1">
    <citation type="submission" date="2022-05" db="EMBL/GenBank/DDBJ databases">
        <title>Novel bacterial taxa in a minimal lignocellulolytic consortium and its capacity to transform plastics disclosed by genome-resolved metagenomics.</title>
        <authorList>
            <person name="Rodriguez C.A.D."/>
            <person name="Diaz-Garcia L."/>
            <person name="Herrera K."/>
            <person name="Tarazona N.A."/>
            <person name="Sproer C."/>
            <person name="Overmann J."/>
            <person name="Jimenez D.J."/>
        </authorList>
    </citation>
    <scope>NUCLEOTIDE SEQUENCE</scope>
    <source>
        <strain evidence="2">MAG5</strain>
    </source>
</reference>
<evidence type="ECO:0000313" key="2">
    <source>
        <dbReference type="EMBL" id="URN93510.1"/>
    </source>
</evidence>
<dbReference type="PANTHER" id="PTHR43471">
    <property type="entry name" value="ABC TRANSPORTER PERMEASE"/>
    <property type="match status" value="1"/>
</dbReference>
<dbReference type="Pfam" id="PF12679">
    <property type="entry name" value="ABC2_membrane_2"/>
    <property type="match status" value="1"/>
</dbReference>
<evidence type="ECO:0000256" key="1">
    <source>
        <dbReference type="SAM" id="Phobius"/>
    </source>
</evidence>